<evidence type="ECO:0000256" key="1">
    <source>
        <dbReference type="SAM" id="MobiDB-lite"/>
    </source>
</evidence>
<evidence type="ECO:0000313" key="2">
    <source>
        <dbReference type="EMBL" id="KAK1499013.1"/>
    </source>
</evidence>
<name>A0AAI9YDV8_9PEZI</name>
<proteinExistence type="predicted"/>
<dbReference type="EMBL" id="MPDP01000002">
    <property type="protein sequence ID" value="KAK1499013.1"/>
    <property type="molecule type" value="Genomic_DNA"/>
</dbReference>
<dbReference type="AlphaFoldDB" id="A0AAI9YDV8"/>
<feature type="region of interest" description="Disordered" evidence="1">
    <location>
        <begin position="409"/>
        <end position="431"/>
    </location>
</feature>
<accession>A0AAI9YDV8</accession>
<comment type="caution">
    <text evidence="2">The sequence shown here is derived from an EMBL/GenBank/DDBJ whole genome shotgun (WGS) entry which is preliminary data.</text>
</comment>
<sequence>MIVQMIEWTQIPTSSPQACRGRRGHTTTVYWPLGARLFKLWGQVTFMSRHPASDMLRTPEQTASRIKGTAEEGALGPWALRTAYQCSRKEGNGKEGKKQQLERLLFLPHVPRFHSTSSRRAMDAHAHAHAQGTQGTPTRPLQCCMMYSVPNGRHQNTPRGKVPPSLRTDIYAHAHVPSWNPRTRPVAPQFGPSLPFPNPRPLLFSSVTVSLPPSPPPTRLPIPAAVVFLSSSSAGDLRIATSNRLFPCPFVGSTDLQYCDCESSAFFTRLHHPLASDPAASNNPPPAPSFPTILATHLAFAYPLLGTGRTPRTEPFISHREQFHTATIVFAYTVEDLQDCHPNSASTASGAEHTTTFRCCLCADTWCHRIYHQSFHPAGKLSCRKRLETPFSTATLRDTICDTQHCRPTRPSHSQSCSEDPAFKPNATASHSRIAEKKFAIFDPR</sequence>
<dbReference type="Proteomes" id="UP001239213">
    <property type="component" value="Unassembled WGS sequence"/>
</dbReference>
<evidence type="ECO:0000313" key="3">
    <source>
        <dbReference type="Proteomes" id="UP001239213"/>
    </source>
</evidence>
<reference evidence="2" key="1">
    <citation type="submission" date="2016-11" db="EMBL/GenBank/DDBJ databases">
        <title>The genome sequence of Colletotrichum cuscutae.</title>
        <authorList>
            <person name="Baroncelli R."/>
        </authorList>
    </citation>
    <scope>NUCLEOTIDE SEQUENCE</scope>
    <source>
        <strain evidence="2">IMI 304802</strain>
    </source>
</reference>
<keyword evidence="3" id="KW-1185">Reference proteome</keyword>
<gene>
    <name evidence="2" type="ORF">CCUS01_02634</name>
</gene>
<protein>
    <submittedName>
        <fullName evidence="2">Uncharacterized protein</fullName>
    </submittedName>
</protein>
<organism evidence="2 3">
    <name type="scientific">Colletotrichum cuscutae</name>
    <dbReference type="NCBI Taxonomy" id="1209917"/>
    <lineage>
        <taxon>Eukaryota</taxon>
        <taxon>Fungi</taxon>
        <taxon>Dikarya</taxon>
        <taxon>Ascomycota</taxon>
        <taxon>Pezizomycotina</taxon>
        <taxon>Sordariomycetes</taxon>
        <taxon>Hypocreomycetidae</taxon>
        <taxon>Glomerellales</taxon>
        <taxon>Glomerellaceae</taxon>
        <taxon>Colletotrichum</taxon>
        <taxon>Colletotrichum acutatum species complex</taxon>
    </lineage>
</organism>